<organism evidence="2 3">
    <name type="scientific">Williamsoniiplasma luminosum</name>
    <dbReference type="NCBI Taxonomy" id="214888"/>
    <lineage>
        <taxon>Bacteria</taxon>
        <taxon>Bacillati</taxon>
        <taxon>Mycoplasmatota</taxon>
        <taxon>Mollicutes</taxon>
        <taxon>Entomoplasmatales</taxon>
        <taxon>Williamsoniiplasma</taxon>
    </lineage>
</organism>
<protein>
    <submittedName>
        <fullName evidence="2">Uncharacterized protein</fullName>
    </submittedName>
</protein>
<dbReference type="AlphaFoldDB" id="A0A2K8NTQ4"/>
<name>A0A2K8NTQ4_9MOLU</name>
<evidence type="ECO:0000256" key="1">
    <source>
        <dbReference type="SAM" id="MobiDB-lite"/>
    </source>
</evidence>
<dbReference type="RefSeq" id="WP_025734647.1">
    <property type="nucleotide sequence ID" value="NZ_CP024963.1"/>
</dbReference>
<evidence type="ECO:0000313" key="3">
    <source>
        <dbReference type="Proteomes" id="UP000232063"/>
    </source>
</evidence>
<evidence type="ECO:0000313" key="2">
    <source>
        <dbReference type="EMBL" id="ATZ17220.1"/>
    </source>
</evidence>
<keyword evidence="3" id="KW-1185">Reference proteome</keyword>
<feature type="compositionally biased region" description="Acidic residues" evidence="1">
    <location>
        <begin position="138"/>
        <end position="147"/>
    </location>
</feature>
<accession>A0A2K8NTQ4</accession>
<proteinExistence type="predicted"/>
<dbReference type="Proteomes" id="UP000232063">
    <property type="component" value="Chromosome"/>
</dbReference>
<sequence length="147" mass="16520">MIKPILKFYSLFGWIGEKIGKFFKGIKKLFTFNFQNKKTNIKSLEPIPQTPKVSYASKAHIQESAARLGLGHDMTSTALINQTLNNLKNETIINNNVMPNMQKHLDSQTNVCQNMKNVVVNNNSTSSEPTFKPIGDIASEDNGMEMK</sequence>
<dbReference type="KEGG" id="elj:ELUMI_v1c04960"/>
<dbReference type="EMBL" id="CP024963">
    <property type="protein sequence ID" value="ATZ17220.1"/>
    <property type="molecule type" value="Genomic_DNA"/>
</dbReference>
<feature type="region of interest" description="Disordered" evidence="1">
    <location>
        <begin position="122"/>
        <end position="147"/>
    </location>
</feature>
<gene>
    <name evidence="2" type="ORF">ELUMI_v1c04960</name>
</gene>
<reference evidence="2 3" key="1">
    <citation type="submission" date="2017-11" db="EMBL/GenBank/DDBJ databases">
        <title>Genome sequence of Entomoplasma luminosum PIMN-1 (ATCC 49195).</title>
        <authorList>
            <person name="Lo W.-S."/>
            <person name="Gasparich G.E."/>
            <person name="Kuo C.-H."/>
        </authorList>
    </citation>
    <scope>NUCLEOTIDE SEQUENCE [LARGE SCALE GENOMIC DNA]</scope>
    <source>
        <strain evidence="2 3">PIMN-1</strain>
    </source>
</reference>